<evidence type="ECO:0000256" key="1">
    <source>
        <dbReference type="SAM" id="MobiDB-lite"/>
    </source>
</evidence>
<comment type="caution">
    <text evidence="2">The sequence shown here is derived from an EMBL/GenBank/DDBJ whole genome shotgun (WGS) entry which is preliminary data.</text>
</comment>
<protein>
    <submittedName>
        <fullName evidence="2">Uncharacterized protein</fullName>
    </submittedName>
</protein>
<accession>A0ABU0I7W5</accession>
<sequence>MARSKGTSTPAGATGPAAEAPGFEPFADDAACRTIGGLSVENGTTRITLHGSLDIPRDRAGLAQARLLRETLEAIVRTLEAAPLPEEVAEAADLPSKTVKNPFA</sequence>
<feature type="compositionally biased region" description="Low complexity" evidence="1">
    <location>
        <begin position="9"/>
        <end position="25"/>
    </location>
</feature>
<dbReference type="RefSeq" id="WP_238208255.1">
    <property type="nucleotide sequence ID" value="NZ_BPQE01000048.1"/>
</dbReference>
<reference evidence="2 3" key="1">
    <citation type="submission" date="2023-07" db="EMBL/GenBank/DDBJ databases">
        <title>Genomic Encyclopedia of Type Strains, Phase IV (KMG-IV): sequencing the most valuable type-strain genomes for metagenomic binning, comparative biology and taxonomic classification.</title>
        <authorList>
            <person name="Goeker M."/>
        </authorList>
    </citation>
    <scope>NUCLEOTIDE SEQUENCE [LARGE SCALE GENOMIC DNA]</scope>
    <source>
        <strain evidence="2 3">DSM 19013</strain>
    </source>
</reference>
<organism evidence="2 3">
    <name type="scientific">Methylobacterium aerolatum</name>
    <dbReference type="NCBI Taxonomy" id="418708"/>
    <lineage>
        <taxon>Bacteria</taxon>
        <taxon>Pseudomonadati</taxon>
        <taxon>Pseudomonadota</taxon>
        <taxon>Alphaproteobacteria</taxon>
        <taxon>Hyphomicrobiales</taxon>
        <taxon>Methylobacteriaceae</taxon>
        <taxon>Methylobacterium</taxon>
    </lineage>
</organism>
<proteinExistence type="predicted"/>
<dbReference type="Proteomes" id="UP001231124">
    <property type="component" value="Unassembled WGS sequence"/>
</dbReference>
<evidence type="ECO:0000313" key="2">
    <source>
        <dbReference type="EMBL" id="MDQ0449965.1"/>
    </source>
</evidence>
<gene>
    <name evidence="2" type="ORF">QO012_004490</name>
</gene>
<dbReference type="EMBL" id="JAUSVP010000021">
    <property type="protein sequence ID" value="MDQ0449965.1"/>
    <property type="molecule type" value="Genomic_DNA"/>
</dbReference>
<feature type="region of interest" description="Disordered" evidence="1">
    <location>
        <begin position="1"/>
        <end position="25"/>
    </location>
</feature>
<keyword evidence="3" id="KW-1185">Reference proteome</keyword>
<name>A0ABU0I7W5_9HYPH</name>
<evidence type="ECO:0000313" key="3">
    <source>
        <dbReference type="Proteomes" id="UP001231124"/>
    </source>
</evidence>